<gene>
    <name evidence="2" type="ORF">Taro_041791</name>
</gene>
<organism evidence="2 3">
    <name type="scientific">Colocasia esculenta</name>
    <name type="common">Wild taro</name>
    <name type="synonym">Arum esculentum</name>
    <dbReference type="NCBI Taxonomy" id="4460"/>
    <lineage>
        <taxon>Eukaryota</taxon>
        <taxon>Viridiplantae</taxon>
        <taxon>Streptophyta</taxon>
        <taxon>Embryophyta</taxon>
        <taxon>Tracheophyta</taxon>
        <taxon>Spermatophyta</taxon>
        <taxon>Magnoliopsida</taxon>
        <taxon>Liliopsida</taxon>
        <taxon>Araceae</taxon>
        <taxon>Aroideae</taxon>
        <taxon>Colocasieae</taxon>
        <taxon>Colocasia</taxon>
    </lineage>
</organism>
<dbReference type="AlphaFoldDB" id="A0A843WCC6"/>
<feature type="chain" id="PRO_5032916493" description="Secreted protein" evidence="1">
    <location>
        <begin position="33"/>
        <end position="116"/>
    </location>
</feature>
<feature type="signal peptide" evidence="1">
    <location>
        <begin position="1"/>
        <end position="32"/>
    </location>
</feature>
<sequence>MPVPAGLVLVTSQLCRFLWWLPLQFSFAQCSALEGLSARQVVTVTWDPHPREPIEGVLWAMIMLESTAKCGGLVAEGKMVTMYHPVAFSFERAPSTHRVLDCDGCVCAAFRSSVCL</sequence>
<dbReference type="EMBL" id="NMUH01004244">
    <property type="protein sequence ID" value="MQM08933.1"/>
    <property type="molecule type" value="Genomic_DNA"/>
</dbReference>
<evidence type="ECO:0000256" key="1">
    <source>
        <dbReference type="SAM" id="SignalP"/>
    </source>
</evidence>
<reference evidence="2" key="1">
    <citation type="submission" date="2017-07" db="EMBL/GenBank/DDBJ databases">
        <title>Taro Niue Genome Assembly and Annotation.</title>
        <authorList>
            <person name="Atibalentja N."/>
            <person name="Keating K."/>
            <person name="Fields C.J."/>
        </authorList>
    </citation>
    <scope>NUCLEOTIDE SEQUENCE</scope>
    <source>
        <strain evidence="2">Niue_2</strain>
        <tissue evidence="2">Leaf</tissue>
    </source>
</reference>
<accession>A0A843WCC6</accession>
<keyword evidence="3" id="KW-1185">Reference proteome</keyword>
<proteinExistence type="predicted"/>
<dbReference type="Proteomes" id="UP000652761">
    <property type="component" value="Unassembled WGS sequence"/>
</dbReference>
<evidence type="ECO:0000313" key="2">
    <source>
        <dbReference type="EMBL" id="MQM08933.1"/>
    </source>
</evidence>
<comment type="caution">
    <text evidence="2">The sequence shown here is derived from an EMBL/GenBank/DDBJ whole genome shotgun (WGS) entry which is preliminary data.</text>
</comment>
<name>A0A843WCC6_COLES</name>
<protein>
    <recommendedName>
        <fullName evidence="4">Secreted protein</fullName>
    </recommendedName>
</protein>
<keyword evidence="1" id="KW-0732">Signal</keyword>
<evidence type="ECO:0008006" key="4">
    <source>
        <dbReference type="Google" id="ProtNLM"/>
    </source>
</evidence>
<evidence type="ECO:0000313" key="3">
    <source>
        <dbReference type="Proteomes" id="UP000652761"/>
    </source>
</evidence>